<sequence length="51" mass="6055">MINIGYYCISIVIRKSPIKSSLYSFFCRVFEKDYAKNEQRRIFRNPISSTA</sequence>
<dbReference type="EMBL" id="BK016192">
    <property type="protein sequence ID" value="DAG01423.1"/>
    <property type="molecule type" value="Genomic_DNA"/>
</dbReference>
<proteinExistence type="predicted"/>
<reference evidence="1" key="1">
    <citation type="journal article" date="2021" name="Proc. Natl. Acad. Sci. U.S.A.">
        <title>A Catalog of Tens of Thousands of Viruses from Human Metagenomes Reveals Hidden Associations with Chronic Diseases.</title>
        <authorList>
            <person name="Tisza M.J."/>
            <person name="Buck C.B."/>
        </authorList>
    </citation>
    <scope>NUCLEOTIDE SEQUENCE</scope>
    <source>
        <strain evidence="1">CteDy1</strain>
    </source>
</reference>
<name>A0A8S5V470_9CAUD</name>
<accession>A0A8S5V470</accession>
<organism evidence="1">
    <name type="scientific">Siphoviridae sp. cteDy1</name>
    <dbReference type="NCBI Taxonomy" id="2825587"/>
    <lineage>
        <taxon>Viruses</taxon>
        <taxon>Duplodnaviria</taxon>
        <taxon>Heunggongvirae</taxon>
        <taxon>Uroviricota</taxon>
        <taxon>Caudoviricetes</taxon>
    </lineage>
</organism>
<protein>
    <submittedName>
        <fullName evidence="1">Uncharacterized protein</fullName>
    </submittedName>
</protein>
<evidence type="ECO:0000313" key="1">
    <source>
        <dbReference type="EMBL" id="DAG01423.1"/>
    </source>
</evidence>